<dbReference type="GO" id="GO:0016887">
    <property type="term" value="F:ATP hydrolysis activity"/>
    <property type="evidence" value="ECO:0007669"/>
    <property type="project" value="InterPro"/>
</dbReference>
<dbReference type="Gene3D" id="3.40.50.300">
    <property type="entry name" value="P-loop containing nucleotide triphosphate hydrolases"/>
    <property type="match status" value="1"/>
</dbReference>
<dbReference type="PANTHER" id="PTHR22605">
    <property type="entry name" value="RZ-TYPE DOMAIN-CONTAINING PROTEIN"/>
    <property type="match status" value="1"/>
</dbReference>
<protein>
    <submittedName>
        <fullName evidence="1">E3 ubiquitin-protein ligase</fullName>
    </submittedName>
</protein>
<dbReference type="EMBL" id="WTPW01000546">
    <property type="protein sequence ID" value="KAF0501079.1"/>
    <property type="molecule type" value="Genomic_DNA"/>
</dbReference>
<evidence type="ECO:0000313" key="1">
    <source>
        <dbReference type="EMBL" id="KAF0501079.1"/>
    </source>
</evidence>
<dbReference type="InterPro" id="IPR027417">
    <property type="entry name" value="P-loop_NTPase"/>
</dbReference>
<gene>
    <name evidence="1" type="ORF">F8M41_020152</name>
</gene>
<comment type="caution">
    <text evidence="1">The sequence shown here is derived from an EMBL/GenBank/DDBJ whole genome shotgun (WGS) entry which is preliminary data.</text>
</comment>
<name>A0A8H4AIT7_GIGMA</name>
<proteinExistence type="predicted"/>
<dbReference type="PANTHER" id="PTHR22605:SF1">
    <property type="entry name" value="RZ-TYPE DOMAIN-CONTAINING PROTEIN"/>
    <property type="match status" value="1"/>
</dbReference>
<sequence length="115" mass="13131">MLQNPDSICALYCKKDKVPDNVKEFLKERLECLAHQTMYPLDLPLYALLANNIIKIALKLLRVRANVHVVVMGETGCGKSNLIGFLTKVVEVNYKPFNLHAGITEQRYIRFHGLF</sequence>
<dbReference type="SUPFAM" id="SSF52540">
    <property type="entry name" value="P-loop containing nucleoside triphosphate hydrolases"/>
    <property type="match status" value="1"/>
</dbReference>
<dbReference type="AlphaFoldDB" id="A0A8H4AIT7"/>
<reference evidence="1 2" key="1">
    <citation type="journal article" date="2019" name="Environ. Microbiol.">
        <title>At the nexus of three kingdoms: the genome of the mycorrhizal fungus Gigaspora margarita provides insights into plant, endobacterial and fungal interactions.</title>
        <authorList>
            <person name="Venice F."/>
            <person name="Ghignone S."/>
            <person name="Salvioli di Fossalunga A."/>
            <person name="Amselem J."/>
            <person name="Novero M."/>
            <person name="Xianan X."/>
            <person name="Sedzielewska Toro K."/>
            <person name="Morin E."/>
            <person name="Lipzen A."/>
            <person name="Grigoriev I.V."/>
            <person name="Henrissat B."/>
            <person name="Martin F.M."/>
            <person name="Bonfante P."/>
        </authorList>
    </citation>
    <scope>NUCLEOTIDE SEQUENCE [LARGE SCALE GENOMIC DNA]</scope>
    <source>
        <strain evidence="1 2">BEG34</strain>
    </source>
</reference>
<dbReference type="InterPro" id="IPR031248">
    <property type="entry name" value="RNF213"/>
</dbReference>
<accession>A0A8H4AIT7</accession>
<evidence type="ECO:0000313" key="2">
    <source>
        <dbReference type="Proteomes" id="UP000439903"/>
    </source>
</evidence>
<dbReference type="GO" id="GO:0004842">
    <property type="term" value="F:ubiquitin-protein transferase activity"/>
    <property type="evidence" value="ECO:0007669"/>
    <property type="project" value="InterPro"/>
</dbReference>
<organism evidence="1 2">
    <name type="scientific">Gigaspora margarita</name>
    <dbReference type="NCBI Taxonomy" id="4874"/>
    <lineage>
        <taxon>Eukaryota</taxon>
        <taxon>Fungi</taxon>
        <taxon>Fungi incertae sedis</taxon>
        <taxon>Mucoromycota</taxon>
        <taxon>Glomeromycotina</taxon>
        <taxon>Glomeromycetes</taxon>
        <taxon>Diversisporales</taxon>
        <taxon>Gigasporaceae</taxon>
        <taxon>Gigaspora</taxon>
    </lineage>
</organism>
<dbReference type="OrthoDB" id="2423195at2759"/>
<dbReference type="Proteomes" id="UP000439903">
    <property type="component" value="Unassembled WGS sequence"/>
</dbReference>
<keyword evidence="2" id="KW-1185">Reference proteome</keyword>